<sequence>MEFRLWIGLWSAFFCLVLVATDASFLVKYFTRFTEEGFSCLISFIFIYDAFKKMIKLAHHYPINSEYNMENITQYECLCMAPSILENESELIDDPVEDPSMWYLNYTGLAQNQSWSRLTKSECLMYKGELVGKACNYVPDITLMSFILFFGTYTTSMCLKKFKTSPFFPTTRLVCAPIWRKPLVGLSGLWSPCPPRHHSDLYGPTDHCCDCQQEGAQAKGLCVSAAVLSNCPWPSMLSIIDLVCCLDQKGAGYHLDLFWVAVLMVVCSFMGLPWYVAATVISIAHIDSLKMETETSAPGEQPKFLGVR</sequence>
<feature type="domain" description="Bicarbonate transporter-like transmembrane" evidence="6">
    <location>
        <begin position="248"/>
        <end position="308"/>
    </location>
</feature>
<dbReference type="InterPro" id="IPR011531">
    <property type="entry name" value="HCO3_transpt-like_TM_dom"/>
</dbReference>
<dbReference type="Proteomes" id="UP001476798">
    <property type="component" value="Unassembled WGS sequence"/>
</dbReference>
<dbReference type="InterPro" id="IPR003020">
    <property type="entry name" value="HCO3_transpt_euk"/>
</dbReference>
<evidence type="ECO:0000259" key="6">
    <source>
        <dbReference type="Pfam" id="PF00955"/>
    </source>
</evidence>
<gene>
    <name evidence="7" type="ORF">GOODEAATRI_019815</name>
</gene>
<keyword evidence="3 5" id="KW-1133">Transmembrane helix</keyword>
<reference evidence="7 8" key="1">
    <citation type="submission" date="2021-06" db="EMBL/GenBank/DDBJ databases">
        <authorList>
            <person name="Palmer J.M."/>
        </authorList>
    </citation>
    <scope>NUCLEOTIDE SEQUENCE [LARGE SCALE GENOMIC DNA]</scope>
    <source>
        <strain evidence="7 8">GA_2019</strain>
        <tissue evidence="7">Muscle</tissue>
    </source>
</reference>
<evidence type="ECO:0000256" key="2">
    <source>
        <dbReference type="ARBA" id="ARBA00022692"/>
    </source>
</evidence>
<keyword evidence="8" id="KW-1185">Reference proteome</keyword>
<dbReference type="PANTHER" id="PTHR11453">
    <property type="entry name" value="ANION EXCHANGE PROTEIN"/>
    <property type="match status" value="1"/>
</dbReference>
<evidence type="ECO:0000313" key="7">
    <source>
        <dbReference type="EMBL" id="MEQ2165696.1"/>
    </source>
</evidence>
<comment type="caution">
    <text evidence="7">The sequence shown here is derived from an EMBL/GenBank/DDBJ whole genome shotgun (WGS) entry which is preliminary data.</text>
</comment>
<name>A0ABV0N2T9_9TELE</name>
<feature type="transmembrane region" description="Helical" evidence="5">
    <location>
        <begin position="257"/>
        <end position="276"/>
    </location>
</feature>
<keyword evidence="4 5" id="KW-0472">Membrane</keyword>
<keyword evidence="2 5" id="KW-0812">Transmembrane</keyword>
<dbReference type="EMBL" id="JAHRIO010021785">
    <property type="protein sequence ID" value="MEQ2165696.1"/>
    <property type="molecule type" value="Genomic_DNA"/>
</dbReference>
<evidence type="ECO:0000256" key="5">
    <source>
        <dbReference type="SAM" id="Phobius"/>
    </source>
</evidence>
<evidence type="ECO:0000256" key="1">
    <source>
        <dbReference type="ARBA" id="ARBA00004141"/>
    </source>
</evidence>
<dbReference type="Pfam" id="PF00955">
    <property type="entry name" value="HCO3_cotransp"/>
    <property type="match status" value="2"/>
</dbReference>
<evidence type="ECO:0000256" key="3">
    <source>
        <dbReference type="ARBA" id="ARBA00022989"/>
    </source>
</evidence>
<organism evidence="7 8">
    <name type="scientific">Goodea atripinnis</name>
    <dbReference type="NCBI Taxonomy" id="208336"/>
    <lineage>
        <taxon>Eukaryota</taxon>
        <taxon>Metazoa</taxon>
        <taxon>Chordata</taxon>
        <taxon>Craniata</taxon>
        <taxon>Vertebrata</taxon>
        <taxon>Euteleostomi</taxon>
        <taxon>Actinopterygii</taxon>
        <taxon>Neopterygii</taxon>
        <taxon>Teleostei</taxon>
        <taxon>Neoteleostei</taxon>
        <taxon>Acanthomorphata</taxon>
        <taxon>Ovalentaria</taxon>
        <taxon>Atherinomorphae</taxon>
        <taxon>Cyprinodontiformes</taxon>
        <taxon>Goodeidae</taxon>
        <taxon>Goodea</taxon>
    </lineage>
</organism>
<dbReference type="PRINTS" id="PR01231">
    <property type="entry name" value="HCO3TRNSPORT"/>
</dbReference>
<accession>A0ABV0N2T9</accession>
<comment type="subcellular location">
    <subcellularLocation>
        <location evidence="1">Membrane</location>
        <topology evidence="1">Multi-pass membrane protein</topology>
    </subcellularLocation>
</comment>
<dbReference type="PANTHER" id="PTHR11453:SF135">
    <property type="entry name" value="ANION EXCHANGE PROTEIN"/>
    <property type="match status" value="1"/>
</dbReference>
<proteinExistence type="predicted"/>
<evidence type="ECO:0000256" key="4">
    <source>
        <dbReference type="ARBA" id="ARBA00023136"/>
    </source>
</evidence>
<feature type="domain" description="Bicarbonate transporter-like transmembrane" evidence="6">
    <location>
        <begin position="1"/>
        <end position="171"/>
    </location>
</feature>
<protein>
    <recommendedName>
        <fullName evidence="6">Bicarbonate transporter-like transmembrane domain-containing protein</fullName>
    </recommendedName>
</protein>
<evidence type="ECO:0000313" key="8">
    <source>
        <dbReference type="Proteomes" id="UP001476798"/>
    </source>
</evidence>